<dbReference type="EMBL" id="BBPA01000053">
    <property type="protein sequence ID" value="GAL94178.1"/>
    <property type="molecule type" value="Genomic_DNA"/>
</dbReference>
<gene>
    <name evidence="1" type="ORF">N44_02758</name>
</gene>
<dbReference type="SUPFAM" id="SSF53098">
    <property type="entry name" value="Ribonuclease H-like"/>
    <property type="match status" value="1"/>
</dbReference>
<protein>
    <submittedName>
        <fullName evidence="1">Mobile element protein</fullName>
    </submittedName>
</protein>
<dbReference type="PANTHER" id="PTHR33258:SF1">
    <property type="entry name" value="TRANSPOSASE INSL FOR INSERTION SEQUENCE ELEMENT IS186A-RELATED"/>
    <property type="match status" value="1"/>
</dbReference>
<proteinExistence type="predicted"/>
<dbReference type="RefSeq" id="WP_052426725.1">
    <property type="nucleotide sequence ID" value="NZ_BBPA01000053.1"/>
</dbReference>
<dbReference type="InterPro" id="IPR012337">
    <property type="entry name" value="RNaseH-like_sf"/>
</dbReference>
<evidence type="ECO:0000313" key="1">
    <source>
        <dbReference type="EMBL" id="GAL94178.1"/>
    </source>
</evidence>
<sequence>MMLNSLAGIVKTILKRLPQNDYPVLNTRLFVLIWLHLIFDKSLGSLRDLFFLTYHQGIAVDLSTFSKASKNRDYQAFNQIYLSLNQELKKRKGKREHPLYAIDSTSRLFGVAQRPLRSTERSTKAHAARLSSPNVRSLAERLEMSKSGILFIVRIKNNYKLEFEEEGELVYIGSKKQVKCRVISFGDLETKTEYRFASNVDIEIMSNEEIAEGYRQRWAIEIL</sequence>
<accession>A0A0A1VXE8</accession>
<name>A0A0A1VXE8_MICAE</name>
<comment type="caution">
    <text evidence="1">The sequence shown here is derived from an EMBL/GenBank/DDBJ whole genome shotgun (WGS) entry which is preliminary data.</text>
</comment>
<organism evidence="1 2">
    <name type="scientific">Microcystis aeruginosa NIES-44</name>
    <dbReference type="NCBI Taxonomy" id="449439"/>
    <lineage>
        <taxon>Bacteria</taxon>
        <taxon>Bacillati</taxon>
        <taxon>Cyanobacteriota</taxon>
        <taxon>Cyanophyceae</taxon>
        <taxon>Oscillatoriophycideae</taxon>
        <taxon>Chroococcales</taxon>
        <taxon>Microcystaceae</taxon>
        <taxon>Microcystis</taxon>
    </lineage>
</organism>
<dbReference type="AlphaFoldDB" id="A0A0A1VXE8"/>
<dbReference type="Proteomes" id="UP000030321">
    <property type="component" value="Unassembled WGS sequence"/>
</dbReference>
<reference evidence="2" key="1">
    <citation type="journal article" date="2015" name="Genome">
        <title>Whole Genome Sequence of the Non-Microcystin-Producing Microcystis aeruginosa Strain NIES-44.</title>
        <authorList>
            <person name="Okano K."/>
            <person name="Miyata N."/>
            <person name="Ozaki Y."/>
        </authorList>
    </citation>
    <scope>NUCLEOTIDE SEQUENCE [LARGE SCALE GENOMIC DNA]</scope>
    <source>
        <strain evidence="2">NIES-44</strain>
    </source>
</reference>
<dbReference type="PANTHER" id="PTHR33258">
    <property type="entry name" value="TRANSPOSASE INSL FOR INSERTION SEQUENCE ELEMENT IS186A-RELATED"/>
    <property type="match status" value="1"/>
</dbReference>
<evidence type="ECO:0000313" key="2">
    <source>
        <dbReference type="Proteomes" id="UP000030321"/>
    </source>
</evidence>